<sequence length="293" mass="33333">MRPNPVRMMIMFLLLAMIFGCSVQQEPHANETQPQMPKKTEEPADTVKTVKGADVIDMHGMVENRGQLDAFAGQTEGKQRLVRYTIEGDPIYYDLTHKEGHVELRVDTTKDKFGQGEVRTYSCDKLNREETDTLIRYKLTGCDGEQKEMELLEIPFDVSKQDRFEFVLKYGPSGTNEINTVDYKLVKDLGNDQMVEVSDFGIPEQDRQKIYRELVLAGYLNKKKLSSTCKQQDGDRYNLNVFINGGNRQFEWKSCDESVDGRQMTAAVKKIIGIVHAGSIYQSLPKTPADQGK</sequence>
<dbReference type="EMBL" id="JARLKZ010000004">
    <property type="protein sequence ID" value="MEC0239356.1"/>
    <property type="molecule type" value="Genomic_DNA"/>
</dbReference>
<feature type="chain" id="PRO_5046747740" evidence="1">
    <location>
        <begin position="30"/>
        <end position="293"/>
    </location>
</feature>
<accession>A0ABU6GHW4</accession>
<dbReference type="Pfam" id="PF14275">
    <property type="entry name" value="DUF4362"/>
    <property type="match status" value="1"/>
</dbReference>
<evidence type="ECO:0000313" key="3">
    <source>
        <dbReference type="Proteomes" id="UP001344632"/>
    </source>
</evidence>
<keyword evidence="1" id="KW-0732">Signal</keyword>
<comment type="caution">
    <text evidence="2">The sequence shown here is derived from an EMBL/GenBank/DDBJ whole genome shotgun (WGS) entry which is preliminary data.</text>
</comment>
<gene>
    <name evidence="2" type="ORF">P4H66_05720</name>
</gene>
<proteinExistence type="predicted"/>
<feature type="signal peptide" evidence="1">
    <location>
        <begin position="1"/>
        <end position="29"/>
    </location>
</feature>
<dbReference type="InterPro" id="IPR025372">
    <property type="entry name" value="DUF4362"/>
</dbReference>
<dbReference type="PROSITE" id="PS51257">
    <property type="entry name" value="PROKAR_LIPOPROTEIN"/>
    <property type="match status" value="1"/>
</dbReference>
<evidence type="ECO:0000256" key="1">
    <source>
        <dbReference type="SAM" id="SignalP"/>
    </source>
</evidence>
<keyword evidence="3" id="KW-1185">Reference proteome</keyword>
<evidence type="ECO:0000313" key="2">
    <source>
        <dbReference type="EMBL" id="MEC0239356.1"/>
    </source>
</evidence>
<dbReference type="RefSeq" id="WP_326086437.1">
    <property type="nucleotide sequence ID" value="NZ_JARLKZ010000004.1"/>
</dbReference>
<dbReference type="Proteomes" id="UP001344632">
    <property type="component" value="Unassembled WGS sequence"/>
</dbReference>
<protein>
    <submittedName>
        <fullName evidence="2">DUF4362 domain-containing protein</fullName>
    </submittedName>
</protein>
<name>A0ABU6GHW4_9BACL</name>
<reference evidence="2 3" key="1">
    <citation type="submission" date="2023-03" db="EMBL/GenBank/DDBJ databases">
        <title>Bacillus Genome Sequencing.</title>
        <authorList>
            <person name="Dunlap C."/>
        </authorList>
    </citation>
    <scope>NUCLEOTIDE SEQUENCE [LARGE SCALE GENOMIC DNA]</scope>
    <source>
        <strain evidence="2 3">BD-525</strain>
    </source>
</reference>
<organism evidence="2 3">
    <name type="scientific">Paenibacillus dokdonensis</name>
    <dbReference type="NCBI Taxonomy" id="2567944"/>
    <lineage>
        <taxon>Bacteria</taxon>
        <taxon>Bacillati</taxon>
        <taxon>Bacillota</taxon>
        <taxon>Bacilli</taxon>
        <taxon>Bacillales</taxon>
        <taxon>Paenibacillaceae</taxon>
        <taxon>Paenibacillus</taxon>
    </lineage>
</organism>